<accession>A0A4Y2LD58</accession>
<evidence type="ECO:0000313" key="1">
    <source>
        <dbReference type="EMBL" id="GBN11873.1"/>
    </source>
</evidence>
<comment type="caution">
    <text evidence="1">The sequence shown here is derived from an EMBL/GenBank/DDBJ whole genome shotgun (WGS) entry which is preliminary data.</text>
</comment>
<evidence type="ECO:0000313" key="2">
    <source>
        <dbReference type="Proteomes" id="UP000499080"/>
    </source>
</evidence>
<keyword evidence="2" id="KW-1185">Reference proteome</keyword>
<proteinExistence type="predicted"/>
<name>A0A4Y2LD58_ARAVE</name>
<gene>
    <name evidence="1" type="ORF">AVEN_264557_1</name>
</gene>
<sequence>MVQNVSYDATVTGYVPHVSRPYLHLMTVTLNNFDQVRSRACSVSIHRILFYGQDRHLLDVATSATSMDYAAKCLLPHVSLQSAHDIALADSDLRRETSGPFRRNPGRRC</sequence>
<dbReference type="EMBL" id="BGPR01005619">
    <property type="protein sequence ID" value="GBN11873.1"/>
    <property type="molecule type" value="Genomic_DNA"/>
</dbReference>
<organism evidence="1 2">
    <name type="scientific">Araneus ventricosus</name>
    <name type="common">Orbweaver spider</name>
    <name type="synonym">Epeira ventricosa</name>
    <dbReference type="NCBI Taxonomy" id="182803"/>
    <lineage>
        <taxon>Eukaryota</taxon>
        <taxon>Metazoa</taxon>
        <taxon>Ecdysozoa</taxon>
        <taxon>Arthropoda</taxon>
        <taxon>Chelicerata</taxon>
        <taxon>Arachnida</taxon>
        <taxon>Araneae</taxon>
        <taxon>Araneomorphae</taxon>
        <taxon>Entelegynae</taxon>
        <taxon>Araneoidea</taxon>
        <taxon>Araneidae</taxon>
        <taxon>Araneus</taxon>
    </lineage>
</organism>
<protein>
    <submittedName>
        <fullName evidence="1">Uncharacterized protein</fullName>
    </submittedName>
</protein>
<dbReference type="Proteomes" id="UP000499080">
    <property type="component" value="Unassembled WGS sequence"/>
</dbReference>
<dbReference type="AlphaFoldDB" id="A0A4Y2LD58"/>
<reference evidence="1 2" key="1">
    <citation type="journal article" date="2019" name="Sci. Rep.">
        <title>Orb-weaving spider Araneus ventricosus genome elucidates the spidroin gene catalogue.</title>
        <authorList>
            <person name="Kono N."/>
            <person name="Nakamura H."/>
            <person name="Ohtoshi R."/>
            <person name="Moran D.A.P."/>
            <person name="Shinohara A."/>
            <person name="Yoshida Y."/>
            <person name="Fujiwara M."/>
            <person name="Mori M."/>
            <person name="Tomita M."/>
            <person name="Arakawa K."/>
        </authorList>
    </citation>
    <scope>NUCLEOTIDE SEQUENCE [LARGE SCALE GENOMIC DNA]</scope>
</reference>